<comment type="caution">
    <text evidence="3">The sequence shown here is derived from an EMBL/GenBank/DDBJ whole genome shotgun (WGS) entry which is preliminary data.</text>
</comment>
<gene>
    <name evidence="3" type="ORF">DD236_11485</name>
</gene>
<dbReference type="Gene3D" id="3.20.20.100">
    <property type="entry name" value="NADP-dependent oxidoreductase domain"/>
    <property type="match status" value="1"/>
</dbReference>
<dbReference type="SUPFAM" id="SSF51430">
    <property type="entry name" value="NAD(P)-linked oxidoreductase"/>
    <property type="match status" value="1"/>
</dbReference>
<evidence type="ECO:0000313" key="4">
    <source>
        <dbReference type="Proteomes" id="UP000245283"/>
    </source>
</evidence>
<dbReference type="OrthoDB" id="9768793at2"/>
<proteinExistence type="predicted"/>
<protein>
    <submittedName>
        <fullName evidence="3">Aldo/keto reductase</fullName>
    </submittedName>
</protein>
<keyword evidence="4" id="KW-1185">Reference proteome</keyword>
<dbReference type="EMBL" id="QETB01000007">
    <property type="protein sequence ID" value="PWF24430.1"/>
    <property type="molecule type" value="Genomic_DNA"/>
</dbReference>
<evidence type="ECO:0000313" key="3">
    <source>
        <dbReference type="EMBL" id="PWF24430.1"/>
    </source>
</evidence>
<accession>A0A2V1K1L6</accession>
<dbReference type="InterPro" id="IPR023210">
    <property type="entry name" value="NADP_OxRdtase_dom"/>
</dbReference>
<dbReference type="GO" id="GO:0016491">
    <property type="term" value="F:oxidoreductase activity"/>
    <property type="evidence" value="ECO:0007669"/>
    <property type="project" value="UniProtKB-KW"/>
</dbReference>
<dbReference type="GO" id="GO:0005829">
    <property type="term" value="C:cytosol"/>
    <property type="evidence" value="ECO:0007669"/>
    <property type="project" value="TreeGrafter"/>
</dbReference>
<dbReference type="InterPro" id="IPR050523">
    <property type="entry name" value="AKR_Detox_Biosynth"/>
</dbReference>
<dbReference type="RefSeq" id="WP_109094539.1">
    <property type="nucleotide sequence ID" value="NZ_QETB01000007.1"/>
</dbReference>
<name>A0A2V1K1L6_9ACTO</name>
<dbReference type="Proteomes" id="UP000245283">
    <property type="component" value="Unassembled WGS sequence"/>
</dbReference>
<dbReference type="Pfam" id="PF00248">
    <property type="entry name" value="Aldo_ket_red"/>
    <property type="match status" value="1"/>
</dbReference>
<organism evidence="3 4">
    <name type="scientific">Ancrocorticia populi</name>
    <dbReference type="NCBI Taxonomy" id="2175228"/>
    <lineage>
        <taxon>Bacteria</taxon>
        <taxon>Bacillati</taxon>
        <taxon>Actinomycetota</taxon>
        <taxon>Actinomycetes</taxon>
        <taxon>Actinomycetales</taxon>
        <taxon>Actinomycetaceae</taxon>
        <taxon>Ancrocorticia</taxon>
    </lineage>
</organism>
<evidence type="ECO:0000256" key="1">
    <source>
        <dbReference type="ARBA" id="ARBA00023002"/>
    </source>
</evidence>
<dbReference type="AlphaFoldDB" id="A0A2V1K1L6"/>
<dbReference type="PANTHER" id="PTHR43364:SF4">
    <property type="entry name" value="NAD(P)-LINKED OXIDOREDUCTASE SUPERFAMILY PROTEIN"/>
    <property type="match status" value="1"/>
</dbReference>
<reference evidence="4" key="1">
    <citation type="submission" date="2018-05" db="EMBL/GenBank/DDBJ databases">
        <authorList>
            <person name="Li Y."/>
        </authorList>
    </citation>
    <scope>NUCLEOTIDE SEQUENCE [LARGE SCALE GENOMIC DNA]</scope>
    <source>
        <strain evidence="4">sk1b4</strain>
    </source>
</reference>
<dbReference type="InterPro" id="IPR020471">
    <property type="entry name" value="AKR"/>
</dbReference>
<evidence type="ECO:0000259" key="2">
    <source>
        <dbReference type="Pfam" id="PF00248"/>
    </source>
</evidence>
<keyword evidence="1" id="KW-0560">Oxidoreductase</keyword>
<feature type="domain" description="NADP-dependent oxidoreductase" evidence="2">
    <location>
        <begin position="12"/>
        <end position="315"/>
    </location>
</feature>
<dbReference type="PANTHER" id="PTHR43364">
    <property type="entry name" value="NADH-SPECIFIC METHYLGLYOXAL REDUCTASE-RELATED"/>
    <property type="match status" value="1"/>
</dbReference>
<sequence length="323" mass="35297">MKIGNVGQDVSRIGLGTWAIGGGPAFDGVDAEDLGIQTIHEGLAHKVNLVDTAPGYNFGRSEEIVGKAIAGNREDYVVITKCGLIWDGEGSFFNKVGDRVLNRSLDPASIERELEASLTRLGTDYIDIYMTHWPAIEPFNTPIAETVEYLMGLKEKGLIHGIGAANVDSNQVREYLKYGDLDIVQMRYSILDRTVEKDLMPVCIENGVTVQAYSPLEMGILAGAVPRGYVPPAGNARAGKKWFEPANLELAQDMLDAWAPLREKYDCSSADLAIAWILAQDENVTVLSGSTRPEEISENVRAMSINLSDEDAAWMRGYAEKIG</sequence>
<dbReference type="PRINTS" id="PR00069">
    <property type="entry name" value="ALDKETRDTASE"/>
</dbReference>
<dbReference type="InterPro" id="IPR036812">
    <property type="entry name" value="NAD(P)_OxRdtase_dom_sf"/>
</dbReference>